<evidence type="ECO:0000256" key="2">
    <source>
        <dbReference type="ARBA" id="ARBA00022490"/>
    </source>
</evidence>
<comment type="similarity">
    <text evidence="7">Belongs to the AB hydrolase superfamily. MetX family.</text>
</comment>
<keyword evidence="2 7" id="KW-0963">Cytoplasm</keyword>
<feature type="binding site" evidence="7">
    <location>
        <position position="452"/>
    </location>
    <ligand>
        <name>substrate</name>
    </ligand>
</feature>
<dbReference type="PANTHER" id="PTHR32268:SF11">
    <property type="entry name" value="HOMOSERINE O-ACETYLTRANSFERASE"/>
    <property type="match status" value="1"/>
</dbReference>
<dbReference type="InterPro" id="IPR029058">
    <property type="entry name" value="AB_hydrolase_fold"/>
</dbReference>
<comment type="pathway">
    <text evidence="7">Amino-acid biosynthesis; L-methionine biosynthesis via de novo pathway; O-succinyl-L-homoserine from L-homoserine: step 1/1.</text>
</comment>
<keyword evidence="5 7" id="KW-0486">Methionine biosynthesis</keyword>
<evidence type="ECO:0000256" key="5">
    <source>
        <dbReference type="ARBA" id="ARBA00023167"/>
    </source>
</evidence>
<dbReference type="PANTHER" id="PTHR32268">
    <property type="entry name" value="HOMOSERINE O-ACETYLTRANSFERASE"/>
    <property type="match status" value="1"/>
</dbReference>
<dbReference type="HAMAP" id="MF_00296">
    <property type="entry name" value="MetX_acyltransf"/>
    <property type="match status" value="1"/>
</dbReference>
<evidence type="ECO:0000256" key="1">
    <source>
        <dbReference type="ARBA" id="ARBA00011738"/>
    </source>
</evidence>
<evidence type="ECO:0000256" key="3">
    <source>
        <dbReference type="ARBA" id="ARBA00022605"/>
    </source>
</evidence>
<dbReference type="UniPathway" id="UPA00051">
    <property type="reaction ID" value="UER00075"/>
</dbReference>
<feature type="active site" evidence="7 8">
    <location>
        <position position="418"/>
    </location>
</feature>
<comment type="subcellular location">
    <subcellularLocation>
        <location evidence="7">Cytoplasm</location>
    </subcellularLocation>
</comment>
<keyword evidence="4 7" id="KW-0808">Transferase</keyword>
<dbReference type="GO" id="GO:0009086">
    <property type="term" value="P:methionine biosynthetic process"/>
    <property type="evidence" value="ECO:0007669"/>
    <property type="project" value="UniProtKB-UniRule"/>
</dbReference>
<feature type="region of interest" description="Disordered" evidence="9">
    <location>
        <begin position="138"/>
        <end position="159"/>
    </location>
</feature>
<evidence type="ECO:0000256" key="6">
    <source>
        <dbReference type="ARBA" id="ARBA00023315"/>
    </source>
</evidence>
<feature type="active site" evidence="7 8">
    <location>
        <position position="451"/>
    </location>
</feature>
<comment type="function">
    <text evidence="7">Transfers a succinyl group from succinyl-CoA to L-homoserine, forming succinyl-L-homoserine.</text>
</comment>
<dbReference type="GO" id="GO:0004414">
    <property type="term" value="F:homoserine O-acetyltransferase activity"/>
    <property type="evidence" value="ECO:0007669"/>
    <property type="project" value="TreeGrafter"/>
</dbReference>
<evidence type="ECO:0000256" key="7">
    <source>
        <dbReference type="HAMAP-Rule" id="MF_00296"/>
    </source>
</evidence>
<evidence type="ECO:0000256" key="8">
    <source>
        <dbReference type="PIRSR" id="PIRSR000443-1"/>
    </source>
</evidence>
<feature type="binding site" evidence="7">
    <location>
        <position position="267"/>
    </location>
    <ligand>
        <name>substrate</name>
    </ligand>
</feature>
<dbReference type="Proteomes" id="UP000471465">
    <property type="component" value="Unassembled WGS sequence"/>
</dbReference>
<dbReference type="EC" id="2.3.1.46" evidence="7"/>
<dbReference type="NCBIfam" id="NF001209">
    <property type="entry name" value="PRK00175.1"/>
    <property type="match status" value="1"/>
</dbReference>
<accession>A0A6N7BZV0</accession>
<reference evidence="11 12" key="1">
    <citation type="submission" date="2019-09" db="EMBL/GenBank/DDBJ databases">
        <title>Draft genome sequence of Psychrobacter nivimaris LAMA 639, in search for biotechnological relevant genes.</title>
        <authorList>
            <person name="Lima A.O.S."/>
            <person name="Staloch B.E.K."/>
            <person name="Freitas R.C."/>
            <person name="Niero H."/>
            <person name="Silva M.A.C."/>
        </authorList>
    </citation>
    <scope>NUCLEOTIDE SEQUENCE [LARGE SCALE GENOMIC DNA]</scope>
    <source>
        <strain evidence="11 12">LAMA 639</strain>
    </source>
</reference>
<feature type="region of interest" description="Disordered" evidence="9">
    <location>
        <begin position="1"/>
        <end position="25"/>
    </location>
</feature>
<feature type="compositionally biased region" description="Low complexity" evidence="9">
    <location>
        <begin position="139"/>
        <end position="157"/>
    </location>
</feature>
<evidence type="ECO:0000313" key="11">
    <source>
        <dbReference type="EMBL" id="KAF0569215.1"/>
    </source>
</evidence>
<keyword evidence="3 7" id="KW-0028">Amino-acid biosynthesis</keyword>
<evidence type="ECO:0000256" key="4">
    <source>
        <dbReference type="ARBA" id="ARBA00022679"/>
    </source>
</evidence>
<dbReference type="NCBIfam" id="TIGR01392">
    <property type="entry name" value="homoserO_Ac_trn"/>
    <property type="match status" value="1"/>
</dbReference>
<evidence type="ECO:0000256" key="9">
    <source>
        <dbReference type="SAM" id="MobiDB-lite"/>
    </source>
</evidence>
<dbReference type="PIRSF" id="PIRSF000443">
    <property type="entry name" value="Homoser_Ac_trans"/>
    <property type="match status" value="1"/>
</dbReference>
<feature type="active site" description="Nucleophile" evidence="7 8">
    <location>
        <position position="197"/>
    </location>
</feature>
<evidence type="ECO:0000313" key="12">
    <source>
        <dbReference type="Proteomes" id="UP000471465"/>
    </source>
</evidence>
<dbReference type="Gene3D" id="1.10.1740.110">
    <property type="match status" value="1"/>
</dbReference>
<comment type="subunit">
    <text evidence="1 7">Homodimer.</text>
</comment>
<name>A0A6N7BZV0_9GAMM</name>
<sequence>MNARSDNTSDQHPNSQPHPNSSANIESAVGSVGVVTPQNFHFAEPLTLECNRTLPSFDLMVETYGTLNRDKSNAILICHALSGNHHAAGFHSADDKKAGWWDNMIGPNKAIDTNQFYVVCVNNIGSCFGSTGPTTINPDSVDSDSVSSDSLDANSSDEPQVYGPDFPLITIKDWVKTQAMLSDRLGIDVWHAIVGGSMGGMQALQWSVDYPERLKRCVVIASTPKLSAQNIAFNEVARQSILSDPDFKDGRYIQEGTYPRRGLILARMVGHITYLTDDAMKAKFGRDLKSGKFMYGYDVEFQVESYLRYQGERFSENFDANTYLLMTKALDYFDPTRDYPIRDYPSTVAKDTTESAVQIEDSIAASVESSKANAQSELEDAVTTIEDIESDRQLELSALKAAFAHTQCQYLVVSFTTDWRFAPERSQEIVDALMATGKPVSYINIDAPHGHDSFLFDIPRYMGAVKGFLTAPFITPSRPATGERS</sequence>
<keyword evidence="12" id="KW-1185">Reference proteome</keyword>
<dbReference type="GO" id="GO:0009092">
    <property type="term" value="P:homoserine metabolic process"/>
    <property type="evidence" value="ECO:0007669"/>
    <property type="project" value="TreeGrafter"/>
</dbReference>
<dbReference type="FunFam" id="1.10.1740.110:FF:000001">
    <property type="entry name" value="Homoserine O-acetyltransferase"/>
    <property type="match status" value="1"/>
</dbReference>
<comment type="caution">
    <text evidence="11">The sequence shown here is derived from an EMBL/GenBank/DDBJ whole genome shotgun (WGS) entry which is preliminary data.</text>
</comment>
<feature type="domain" description="AB hydrolase-1" evidence="10">
    <location>
        <begin position="73"/>
        <end position="294"/>
    </location>
</feature>
<dbReference type="GO" id="GO:0008899">
    <property type="term" value="F:homoserine O-succinyltransferase activity"/>
    <property type="evidence" value="ECO:0007669"/>
    <property type="project" value="UniProtKB-UniRule"/>
</dbReference>
<dbReference type="Gene3D" id="3.40.50.1820">
    <property type="entry name" value="alpha/beta hydrolase"/>
    <property type="match status" value="2"/>
</dbReference>
<comment type="caution">
    <text evidence="7">Lacks conserved residue(s) required for the propagation of feature annotation.</text>
</comment>
<dbReference type="SUPFAM" id="SSF53474">
    <property type="entry name" value="alpha/beta-Hydrolases"/>
    <property type="match status" value="1"/>
</dbReference>
<dbReference type="EMBL" id="VZIZ01000011">
    <property type="protein sequence ID" value="KAF0569215.1"/>
    <property type="molecule type" value="Genomic_DNA"/>
</dbReference>
<proteinExistence type="inferred from homology"/>
<comment type="catalytic activity">
    <reaction evidence="7">
        <text>L-homoserine + succinyl-CoA = O-succinyl-L-homoserine + CoA</text>
        <dbReference type="Rhea" id="RHEA:22008"/>
        <dbReference type="ChEBI" id="CHEBI:57287"/>
        <dbReference type="ChEBI" id="CHEBI:57292"/>
        <dbReference type="ChEBI" id="CHEBI:57476"/>
        <dbReference type="ChEBI" id="CHEBI:57661"/>
        <dbReference type="EC" id="2.3.1.46"/>
    </reaction>
</comment>
<dbReference type="InterPro" id="IPR000073">
    <property type="entry name" value="AB_hydrolase_1"/>
</dbReference>
<keyword evidence="6 7" id="KW-0012">Acyltransferase</keyword>
<evidence type="ECO:0000259" key="10">
    <source>
        <dbReference type="Pfam" id="PF00561"/>
    </source>
</evidence>
<gene>
    <name evidence="7" type="primary">metXS</name>
    <name evidence="11" type="ORF">FQV37_122</name>
</gene>
<protein>
    <recommendedName>
        <fullName evidence="7">Homoserine O-succinyltransferase</fullName>
        <shortName evidence="7">HST</shortName>
        <ecNumber evidence="7">2.3.1.46</ecNumber>
    </recommendedName>
    <alternativeName>
        <fullName evidence="7">Homoserine transsuccinylase</fullName>
        <shortName evidence="7">HTS</shortName>
    </alternativeName>
</protein>
<dbReference type="Pfam" id="PF00561">
    <property type="entry name" value="Abhydrolase_1"/>
    <property type="match status" value="1"/>
</dbReference>
<feature type="site" description="Important for acyl-CoA specificity" evidence="7">
    <location>
        <position position="420"/>
    </location>
</feature>
<dbReference type="GO" id="GO:0005737">
    <property type="term" value="C:cytoplasm"/>
    <property type="evidence" value="ECO:0007669"/>
    <property type="project" value="UniProtKB-SubCell"/>
</dbReference>
<dbReference type="InterPro" id="IPR008220">
    <property type="entry name" value="HAT_MetX-like"/>
</dbReference>
<dbReference type="AlphaFoldDB" id="A0A6N7BZV0"/>
<organism evidence="11 12">
    <name type="scientific">Psychrobacter nivimaris</name>
    <dbReference type="NCBI Taxonomy" id="281738"/>
    <lineage>
        <taxon>Bacteria</taxon>
        <taxon>Pseudomonadati</taxon>
        <taxon>Pseudomonadota</taxon>
        <taxon>Gammaproteobacteria</taxon>
        <taxon>Moraxellales</taxon>
        <taxon>Moraxellaceae</taxon>
        <taxon>Psychrobacter</taxon>
    </lineage>
</organism>